<evidence type="ECO:0000313" key="2">
    <source>
        <dbReference type="EMBL" id="QJA43439.1"/>
    </source>
</evidence>
<proteinExistence type="predicted"/>
<evidence type="ECO:0000256" key="1">
    <source>
        <dbReference type="SAM" id="Phobius"/>
    </source>
</evidence>
<keyword evidence="1" id="KW-0472">Membrane</keyword>
<feature type="transmembrane region" description="Helical" evidence="1">
    <location>
        <begin position="44"/>
        <end position="66"/>
    </location>
</feature>
<sequence>MQADKMKWAYTFVLLAVTLGWSVFTVMIVKSALAEPSEMGILEASGTSVFLGALIGWNALVIQYWFRKKAPPADVEKQENGV</sequence>
<gene>
    <name evidence="2" type="ORF">MM171A00097_0086</name>
    <name evidence="3" type="ORF">MM171B00243_0040</name>
</gene>
<evidence type="ECO:0000313" key="3">
    <source>
        <dbReference type="EMBL" id="QJB04486.1"/>
    </source>
</evidence>
<organism evidence="2">
    <name type="scientific">viral metagenome</name>
    <dbReference type="NCBI Taxonomy" id="1070528"/>
    <lineage>
        <taxon>unclassified sequences</taxon>
        <taxon>metagenomes</taxon>
        <taxon>organismal metagenomes</taxon>
    </lineage>
</organism>
<dbReference type="EMBL" id="MT143710">
    <property type="protein sequence ID" value="QJA43439.1"/>
    <property type="molecule type" value="Genomic_DNA"/>
</dbReference>
<dbReference type="EMBL" id="MT143883">
    <property type="protein sequence ID" value="QJB04486.1"/>
    <property type="molecule type" value="Genomic_DNA"/>
</dbReference>
<accession>A0A6H1Z7J9</accession>
<keyword evidence="1" id="KW-0812">Transmembrane</keyword>
<protein>
    <submittedName>
        <fullName evidence="2">Uncharacterized protein</fullName>
    </submittedName>
</protein>
<dbReference type="AlphaFoldDB" id="A0A6H1Z7J9"/>
<reference evidence="2" key="1">
    <citation type="submission" date="2020-03" db="EMBL/GenBank/DDBJ databases">
        <title>The deep terrestrial virosphere.</title>
        <authorList>
            <person name="Holmfeldt K."/>
            <person name="Nilsson E."/>
            <person name="Simone D."/>
            <person name="Lopez-Fernandez M."/>
            <person name="Wu X."/>
            <person name="de Brujin I."/>
            <person name="Lundin D."/>
            <person name="Andersson A."/>
            <person name="Bertilsson S."/>
            <person name="Dopson M."/>
        </authorList>
    </citation>
    <scope>NUCLEOTIDE SEQUENCE</scope>
    <source>
        <strain evidence="2">MM171A00097</strain>
        <strain evidence="3">MM171B00243</strain>
    </source>
</reference>
<name>A0A6H1Z7J9_9ZZZZ</name>
<keyword evidence="1" id="KW-1133">Transmembrane helix</keyword>